<dbReference type="EMBL" id="QJKJ01015239">
    <property type="protein sequence ID" value="RDX62844.1"/>
    <property type="molecule type" value="Genomic_DNA"/>
</dbReference>
<feature type="region of interest" description="Disordered" evidence="1">
    <location>
        <begin position="65"/>
        <end position="104"/>
    </location>
</feature>
<evidence type="ECO:0000313" key="3">
    <source>
        <dbReference type="Proteomes" id="UP000257109"/>
    </source>
</evidence>
<reference evidence="2" key="1">
    <citation type="submission" date="2018-05" db="EMBL/GenBank/DDBJ databases">
        <title>Draft genome of Mucuna pruriens seed.</title>
        <authorList>
            <person name="Nnadi N.E."/>
            <person name="Vos R."/>
            <person name="Hasami M.H."/>
            <person name="Devisetty U.K."/>
            <person name="Aguiy J.C."/>
        </authorList>
    </citation>
    <scope>NUCLEOTIDE SEQUENCE [LARGE SCALE GENOMIC DNA]</scope>
    <source>
        <strain evidence="2">JCA_2017</strain>
    </source>
</reference>
<feature type="compositionally biased region" description="Acidic residues" evidence="1">
    <location>
        <begin position="65"/>
        <end position="84"/>
    </location>
</feature>
<gene>
    <name evidence="2" type="ORF">CR513_58783</name>
</gene>
<dbReference type="Proteomes" id="UP000257109">
    <property type="component" value="Unassembled WGS sequence"/>
</dbReference>
<comment type="caution">
    <text evidence="2">The sequence shown here is derived from an EMBL/GenBank/DDBJ whole genome shotgun (WGS) entry which is preliminary data.</text>
</comment>
<sequence>MDFGDTFVKFNIFEALKHPAEDHSIFNIDAIDGLVEGYFRIGIGSANLVNFVDIFDVINKFCTETDSDNPEEAETDSDNPEEAETVSNSQMESRSGSNKKESQQVEAKFDFGHPSLLSNKVDQLTPSTQEKYLLPKHLKYAYLGDNQQFLVIIANNLSGEQEEKLLEVLRRHKKAIG</sequence>
<evidence type="ECO:0000256" key="1">
    <source>
        <dbReference type="SAM" id="MobiDB-lite"/>
    </source>
</evidence>
<feature type="compositionally biased region" description="Polar residues" evidence="1">
    <location>
        <begin position="85"/>
        <end position="96"/>
    </location>
</feature>
<name>A0A371EA05_MUCPR</name>
<evidence type="ECO:0000313" key="2">
    <source>
        <dbReference type="EMBL" id="RDX62844.1"/>
    </source>
</evidence>
<dbReference type="AlphaFoldDB" id="A0A371EA05"/>
<feature type="non-terminal residue" evidence="2">
    <location>
        <position position="1"/>
    </location>
</feature>
<organism evidence="2 3">
    <name type="scientific">Mucuna pruriens</name>
    <name type="common">Velvet bean</name>
    <name type="synonym">Dolichos pruriens</name>
    <dbReference type="NCBI Taxonomy" id="157652"/>
    <lineage>
        <taxon>Eukaryota</taxon>
        <taxon>Viridiplantae</taxon>
        <taxon>Streptophyta</taxon>
        <taxon>Embryophyta</taxon>
        <taxon>Tracheophyta</taxon>
        <taxon>Spermatophyta</taxon>
        <taxon>Magnoliopsida</taxon>
        <taxon>eudicotyledons</taxon>
        <taxon>Gunneridae</taxon>
        <taxon>Pentapetalae</taxon>
        <taxon>rosids</taxon>
        <taxon>fabids</taxon>
        <taxon>Fabales</taxon>
        <taxon>Fabaceae</taxon>
        <taxon>Papilionoideae</taxon>
        <taxon>50 kb inversion clade</taxon>
        <taxon>NPAAA clade</taxon>
        <taxon>indigoferoid/millettioid clade</taxon>
        <taxon>Phaseoleae</taxon>
        <taxon>Mucuna</taxon>
    </lineage>
</organism>
<keyword evidence="3" id="KW-1185">Reference proteome</keyword>
<dbReference type="OrthoDB" id="778454at2759"/>
<proteinExistence type="predicted"/>
<protein>
    <submittedName>
        <fullName evidence="2">Uncharacterized protein</fullName>
    </submittedName>
</protein>
<accession>A0A371EA05</accession>